<evidence type="ECO:0008006" key="4">
    <source>
        <dbReference type="Google" id="ProtNLM"/>
    </source>
</evidence>
<proteinExistence type="predicted"/>
<evidence type="ECO:0000256" key="1">
    <source>
        <dbReference type="SAM" id="MobiDB-lite"/>
    </source>
</evidence>
<dbReference type="EMBL" id="JBHTGL010000008">
    <property type="protein sequence ID" value="MFD0628082.1"/>
    <property type="molecule type" value="Genomic_DNA"/>
</dbReference>
<gene>
    <name evidence="2" type="ORF">ACFQ2K_41065</name>
</gene>
<protein>
    <recommendedName>
        <fullName evidence="4">Secreted protein</fullName>
    </recommendedName>
</protein>
<feature type="region of interest" description="Disordered" evidence="1">
    <location>
        <begin position="50"/>
        <end position="80"/>
    </location>
</feature>
<keyword evidence="3" id="KW-1185">Reference proteome</keyword>
<evidence type="ECO:0000313" key="3">
    <source>
        <dbReference type="Proteomes" id="UP001596915"/>
    </source>
</evidence>
<dbReference type="Proteomes" id="UP001596915">
    <property type="component" value="Unassembled WGS sequence"/>
</dbReference>
<organism evidence="2 3">
    <name type="scientific">Streptomyces sanglieri</name>
    <dbReference type="NCBI Taxonomy" id="193460"/>
    <lineage>
        <taxon>Bacteria</taxon>
        <taxon>Bacillati</taxon>
        <taxon>Actinomycetota</taxon>
        <taxon>Actinomycetes</taxon>
        <taxon>Kitasatosporales</taxon>
        <taxon>Streptomycetaceae</taxon>
        <taxon>Streptomyces</taxon>
    </lineage>
</organism>
<reference evidence="3" key="1">
    <citation type="journal article" date="2019" name="Int. J. Syst. Evol. Microbiol.">
        <title>The Global Catalogue of Microorganisms (GCM) 10K type strain sequencing project: providing services to taxonomists for standard genome sequencing and annotation.</title>
        <authorList>
            <consortium name="The Broad Institute Genomics Platform"/>
            <consortium name="The Broad Institute Genome Sequencing Center for Infectious Disease"/>
            <person name="Wu L."/>
            <person name="Ma J."/>
        </authorList>
    </citation>
    <scope>NUCLEOTIDE SEQUENCE [LARGE SCALE GENOMIC DNA]</scope>
    <source>
        <strain evidence="3">JCM 12607</strain>
    </source>
</reference>
<evidence type="ECO:0000313" key="2">
    <source>
        <dbReference type="EMBL" id="MFD0628082.1"/>
    </source>
</evidence>
<accession>A0ABW2X2N8</accession>
<sequence>MGGRRGRRGAILAGTVAAAVLASGTGLWATDSRPFRDSYCWGAWEQNSGAPFLGDDGLARSGSERRATESAPPSADRHRASCTVTVTSTVPDDDSDEPLRFKEQVTVEYGPVPSDAEEHHAWTGRYFHGSASRLPDGLDGLVAGDRAMLVLPTACDVDGRPSTVTIRSESTGNGHLGRLAMPFTIGSRPEVARMLLDAANTGMRNAGCAPGKPLRVTSPFVTIAEDDESAGSPLCRIPGVTFGFGPGSRYREQVGVVDGRLQTCSVVWKAPGTPDEPAAQYVMAGDPRMAALFAGLPEGAGHGLVRTECNGRPTVFYGNVGSGMKGSGRPDDRRVFENFTESVSRRIGCGAGEGA</sequence>
<name>A0ABW2X2N8_9ACTN</name>
<comment type="caution">
    <text evidence="2">The sequence shown here is derived from an EMBL/GenBank/DDBJ whole genome shotgun (WGS) entry which is preliminary data.</text>
</comment>